<dbReference type="RefSeq" id="WP_136334756.1">
    <property type="nucleotide sequence ID" value="NZ_QXMP01000001.1"/>
</dbReference>
<gene>
    <name evidence="2" type="ORF">E7Z59_02745</name>
</gene>
<feature type="chain" id="PRO_5020676353" evidence="1">
    <location>
        <begin position="20"/>
        <end position="163"/>
    </location>
</feature>
<dbReference type="AlphaFoldDB" id="A0A4S3M2H8"/>
<sequence length="163" mass="18946">MKTIILSLFILGSIWTLQAQEPKDKHGAWKVNKEYDENGNLIRYDSVYSWSADGAVAPYDQEMLDSLFGEIPGILEPISRDMAEFFDNDPFFSQIFGSKGNPELYSQPFSMKEFEDLLRSDSLDLDEDEIDKMLEEMDRLRLEVIKQLRGQPKVPEEKRDTIR</sequence>
<organism evidence="2 3">
    <name type="scientific">Robertkochia marina</name>
    <dbReference type="NCBI Taxonomy" id="1227945"/>
    <lineage>
        <taxon>Bacteria</taxon>
        <taxon>Pseudomonadati</taxon>
        <taxon>Bacteroidota</taxon>
        <taxon>Flavobacteriia</taxon>
        <taxon>Flavobacteriales</taxon>
        <taxon>Flavobacteriaceae</taxon>
        <taxon>Robertkochia</taxon>
    </lineage>
</organism>
<evidence type="ECO:0000313" key="2">
    <source>
        <dbReference type="EMBL" id="THD69266.1"/>
    </source>
</evidence>
<protein>
    <submittedName>
        <fullName evidence="2">Uncharacterized protein</fullName>
    </submittedName>
</protein>
<keyword evidence="1" id="KW-0732">Signal</keyword>
<evidence type="ECO:0000313" key="3">
    <source>
        <dbReference type="Proteomes" id="UP000305939"/>
    </source>
</evidence>
<accession>A0A4S3M2H8</accession>
<reference evidence="2 3" key="1">
    <citation type="submission" date="2019-04" db="EMBL/GenBank/DDBJ databases">
        <title>Draft genome sequence of Robertkochia marina CC-AMO-30D.</title>
        <authorList>
            <person name="Hameed A."/>
            <person name="Lin S.-Y."/>
            <person name="Shahina M."/>
            <person name="Lai W.-A."/>
            <person name="Young C.-C."/>
        </authorList>
    </citation>
    <scope>NUCLEOTIDE SEQUENCE [LARGE SCALE GENOMIC DNA]</scope>
    <source>
        <strain evidence="2 3">CC-AMO-30D</strain>
    </source>
</reference>
<evidence type="ECO:0000256" key="1">
    <source>
        <dbReference type="SAM" id="SignalP"/>
    </source>
</evidence>
<dbReference type="EMBL" id="SSMC01000001">
    <property type="protein sequence ID" value="THD69266.1"/>
    <property type="molecule type" value="Genomic_DNA"/>
</dbReference>
<proteinExistence type="predicted"/>
<keyword evidence="3" id="KW-1185">Reference proteome</keyword>
<dbReference type="OrthoDB" id="1452960at2"/>
<dbReference type="Proteomes" id="UP000305939">
    <property type="component" value="Unassembled WGS sequence"/>
</dbReference>
<comment type="caution">
    <text evidence="2">The sequence shown here is derived from an EMBL/GenBank/DDBJ whole genome shotgun (WGS) entry which is preliminary data.</text>
</comment>
<name>A0A4S3M2H8_9FLAO</name>
<feature type="signal peptide" evidence="1">
    <location>
        <begin position="1"/>
        <end position="19"/>
    </location>
</feature>